<keyword evidence="4" id="KW-0539">Nucleus</keyword>
<protein>
    <recommendedName>
        <fullName evidence="6">Zn(2)-C6 fungal-type domain-containing protein</fullName>
    </recommendedName>
</protein>
<sequence>MNPFYQYSQPTNPSNSHINNTHLSIINTSSTPLKRTRAKRSCDFCRKRKSRCDADTCTPCSNCKAWGYTCEFQTVRKKRGPPSVYVDNLEKKCRKMELLLIALTNCSIAHLERNDFQYTGHSQPNSPPIQTDLAPEENEDSDFDKREQDMNKDYDCIKYTGQSSTGLRLFDNAFKDQSSIPWPGRENIVLKLVSQDELMIVRTEKSSMAKKSDILLDIGLSMRIPLSSGSEKLGSTFLKSASKPTAHQLDEMIGISSTKHSILTQAVLALSFRFVGQNLPGLVEEAEHFGDDFFRKVMRLLRDSTRSRLCYVQATLLMVFFLDMDKDDIESVQWCTLGSAIRMAQDLGLHRSCANWDLPRSEIETRHRVFYALYIMDRWLGARAGKPLTILDRDFDAAIPSPFEIDEDPNEEAPVYQFFLLLIELSEILGRVLKSLYAPNAKNANLDAALDDPTIVSVLNTRLKNWKNVLDKTTDGKYLTEIDNLNLKLFYYTVMLLLHRPFSSLPTDKYSQSHSIASESESICLNAAKQLSEVVTKRQDQTKIPGYYTIFCSPTCFIYALFQSSLVFLSKALKTKNPSDTQEFYQSIHLIKIHNDMGPAPRAIEILNMLATINGLYPGSSNQSSSVTRLANVRSEPHQTTSHNDVSVKKELSVTPRFHEPPTSSRNEIVYSRGPNQKTMTPHVENREQYGIQYHTSQHQQHIRQPQYTNDFPTYSNAPTYSHRRSLSSDQLHSTQQACSQHHSRSISYDQLEFMTNVPPFPRVDPKLNVPINVGGMNNGCYTPQTNISHHNQSMPTFNPQPPQAYHSPYNPSNLNISSTILPPSNLNWSDWDVYLGHHTSSQH</sequence>
<evidence type="ECO:0000256" key="1">
    <source>
        <dbReference type="ARBA" id="ARBA00004123"/>
    </source>
</evidence>
<feature type="compositionally biased region" description="Polar residues" evidence="5">
    <location>
        <begin position="696"/>
        <end position="720"/>
    </location>
</feature>
<dbReference type="PROSITE" id="PS00463">
    <property type="entry name" value="ZN2_CY6_FUNGAL_1"/>
    <property type="match status" value="1"/>
</dbReference>
<feature type="compositionally biased region" description="Basic and acidic residues" evidence="5">
    <location>
        <begin position="646"/>
        <end position="660"/>
    </location>
</feature>
<feature type="region of interest" description="Disordered" evidence="5">
    <location>
        <begin position="696"/>
        <end position="744"/>
    </location>
</feature>
<dbReference type="SUPFAM" id="SSF57701">
    <property type="entry name" value="Zn2/Cys6 DNA-binding domain"/>
    <property type="match status" value="1"/>
</dbReference>
<dbReference type="AlphaFoldDB" id="A0A8H7QLG2"/>
<dbReference type="InterPro" id="IPR001138">
    <property type="entry name" value="Zn2Cys6_DnaBD"/>
</dbReference>
<dbReference type="Pfam" id="PF00172">
    <property type="entry name" value="Zn_clus"/>
    <property type="match status" value="1"/>
</dbReference>
<dbReference type="Proteomes" id="UP000603453">
    <property type="component" value="Unassembled WGS sequence"/>
</dbReference>
<comment type="subcellular location">
    <subcellularLocation>
        <location evidence="1">Nucleus</location>
    </subcellularLocation>
</comment>
<comment type="caution">
    <text evidence="7">The sequence shown here is derived from an EMBL/GenBank/DDBJ whole genome shotgun (WGS) entry which is preliminary data.</text>
</comment>
<dbReference type="GO" id="GO:0003677">
    <property type="term" value="F:DNA binding"/>
    <property type="evidence" value="ECO:0007669"/>
    <property type="project" value="UniProtKB-KW"/>
</dbReference>
<dbReference type="GO" id="GO:0000981">
    <property type="term" value="F:DNA-binding transcription factor activity, RNA polymerase II-specific"/>
    <property type="evidence" value="ECO:0007669"/>
    <property type="project" value="InterPro"/>
</dbReference>
<reference evidence="7" key="1">
    <citation type="submission" date="2020-12" db="EMBL/GenBank/DDBJ databases">
        <title>Metabolic potential, ecology and presence of endohyphal bacteria is reflected in genomic diversity of Mucoromycotina.</title>
        <authorList>
            <person name="Muszewska A."/>
            <person name="Okrasinska A."/>
            <person name="Steczkiewicz K."/>
            <person name="Drgas O."/>
            <person name="Orlowska M."/>
            <person name="Perlinska-Lenart U."/>
            <person name="Aleksandrzak-Piekarczyk T."/>
            <person name="Szatraj K."/>
            <person name="Zielenkiewicz U."/>
            <person name="Pilsyk S."/>
            <person name="Malc E."/>
            <person name="Mieczkowski P."/>
            <person name="Kruszewska J.S."/>
            <person name="Biernat P."/>
            <person name="Pawlowska J."/>
        </authorList>
    </citation>
    <scope>NUCLEOTIDE SEQUENCE</scope>
    <source>
        <strain evidence="7">WA0000017839</strain>
    </source>
</reference>
<dbReference type="SMART" id="SM00906">
    <property type="entry name" value="Fungal_trans"/>
    <property type="match status" value="1"/>
</dbReference>
<proteinExistence type="predicted"/>
<dbReference type="Pfam" id="PF04082">
    <property type="entry name" value="Fungal_trans"/>
    <property type="match status" value="1"/>
</dbReference>
<dbReference type="GO" id="GO:0005634">
    <property type="term" value="C:nucleus"/>
    <property type="evidence" value="ECO:0007669"/>
    <property type="project" value="UniProtKB-SubCell"/>
</dbReference>
<dbReference type="PANTHER" id="PTHR46910">
    <property type="entry name" value="TRANSCRIPTION FACTOR PDR1"/>
    <property type="match status" value="1"/>
</dbReference>
<dbReference type="CDD" id="cd00067">
    <property type="entry name" value="GAL4"/>
    <property type="match status" value="1"/>
</dbReference>
<dbReference type="PROSITE" id="PS50048">
    <property type="entry name" value="ZN2_CY6_FUNGAL_2"/>
    <property type="match status" value="1"/>
</dbReference>
<dbReference type="OrthoDB" id="2110361at2759"/>
<organism evidence="7 8">
    <name type="scientific">Mucor saturninus</name>
    <dbReference type="NCBI Taxonomy" id="64648"/>
    <lineage>
        <taxon>Eukaryota</taxon>
        <taxon>Fungi</taxon>
        <taxon>Fungi incertae sedis</taxon>
        <taxon>Mucoromycota</taxon>
        <taxon>Mucoromycotina</taxon>
        <taxon>Mucoromycetes</taxon>
        <taxon>Mucorales</taxon>
        <taxon>Mucorineae</taxon>
        <taxon>Mucoraceae</taxon>
        <taxon>Mucor</taxon>
    </lineage>
</organism>
<name>A0A8H7QLG2_9FUNG</name>
<feature type="compositionally biased region" description="Polar residues" evidence="5">
    <location>
        <begin position="728"/>
        <end position="744"/>
    </location>
</feature>
<dbReference type="SMART" id="SM00066">
    <property type="entry name" value="GAL4"/>
    <property type="match status" value="1"/>
</dbReference>
<evidence type="ECO:0000256" key="3">
    <source>
        <dbReference type="ARBA" id="ARBA00023125"/>
    </source>
</evidence>
<keyword evidence="8" id="KW-1185">Reference proteome</keyword>
<dbReference type="GO" id="GO:0006351">
    <property type="term" value="P:DNA-templated transcription"/>
    <property type="evidence" value="ECO:0007669"/>
    <property type="project" value="InterPro"/>
</dbReference>
<evidence type="ECO:0000259" key="6">
    <source>
        <dbReference type="PROSITE" id="PS50048"/>
    </source>
</evidence>
<accession>A0A8H7QLG2</accession>
<evidence type="ECO:0000256" key="2">
    <source>
        <dbReference type="ARBA" id="ARBA00022723"/>
    </source>
</evidence>
<keyword evidence="2" id="KW-0479">Metal-binding</keyword>
<feature type="region of interest" description="Disordered" evidence="5">
    <location>
        <begin position="624"/>
        <end position="681"/>
    </location>
</feature>
<dbReference type="PANTHER" id="PTHR46910:SF3">
    <property type="entry name" value="HALOTOLERANCE PROTEIN 9-RELATED"/>
    <property type="match status" value="1"/>
</dbReference>
<evidence type="ECO:0000256" key="4">
    <source>
        <dbReference type="ARBA" id="ARBA00023242"/>
    </source>
</evidence>
<evidence type="ECO:0000313" key="7">
    <source>
        <dbReference type="EMBL" id="KAG2194834.1"/>
    </source>
</evidence>
<feature type="region of interest" description="Disordered" evidence="5">
    <location>
        <begin position="118"/>
        <end position="144"/>
    </location>
</feature>
<dbReference type="GO" id="GO:0008270">
    <property type="term" value="F:zinc ion binding"/>
    <property type="evidence" value="ECO:0007669"/>
    <property type="project" value="InterPro"/>
</dbReference>
<gene>
    <name evidence="7" type="ORF">INT47_007896</name>
</gene>
<keyword evidence="3" id="KW-0238">DNA-binding</keyword>
<dbReference type="CDD" id="cd12148">
    <property type="entry name" value="fungal_TF_MHR"/>
    <property type="match status" value="1"/>
</dbReference>
<dbReference type="InterPro" id="IPR050987">
    <property type="entry name" value="AtrR-like"/>
</dbReference>
<feature type="domain" description="Zn(2)-C6 fungal-type" evidence="6">
    <location>
        <begin position="41"/>
        <end position="72"/>
    </location>
</feature>
<dbReference type="EMBL" id="JAEPRD010000186">
    <property type="protein sequence ID" value="KAG2194834.1"/>
    <property type="molecule type" value="Genomic_DNA"/>
</dbReference>
<evidence type="ECO:0000256" key="5">
    <source>
        <dbReference type="SAM" id="MobiDB-lite"/>
    </source>
</evidence>
<dbReference type="Gene3D" id="4.10.240.10">
    <property type="entry name" value="Zn(2)-C6 fungal-type DNA-binding domain"/>
    <property type="match status" value="1"/>
</dbReference>
<dbReference type="InterPro" id="IPR007219">
    <property type="entry name" value="XnlR_reg_dom"/>
</dbReference>
<dbReference type="InterPro" id="IPR036864">
    <property type="entry name" value="Zn2-C6_fun-type_DNA-bd_sf"/>
</dbReference>
<evidence type="ECO:0000313" key="8">
    <source>
        <dbReference type="Proteomes" id="UP000603453"/>
    </source>
</evidence>